<dbReference type="Proteomes" id="UP000327157">
    <property type="component" value="Chromosome 3"/>
</dbReference>
<organism evidence="4 5">
    <name type="scientific">Pyrus ussuriensis x Pyrus communis</name>
    <dbReference type="NCBI Taxonomy" id="2448454"/>
    <lineage>
        <taxon>Eukaryota</taxon>
        <taxon>Viridiplantae</taxon>
        <taxon>Streptophyta</taxon>
        <taxon>Embryophyta</taxon>
        <taxon>Tracheophyta</taxon>
        <taxon>Spermatophyta</taxon>
        <taxon>Magnoliopsida</taxon>
        <taxon>eudicotyledons</taxon>
        <taxon>Gunneridae</taxon>
        <taxon>Pentapetalae</taxon>
        <taxon>rosids</taxon>
        <taxon>fabids</taxon>
        <taxon>Rosales</taxon>
        <taxon>Rosaceae</taxon>
        <taxon>Amygdaloideae</taxon>
        <taxon>Maleae</taxon>
        <taxon>Pyrus</taxon>
    </lineage>
</organism>
<reference evidence="4 5" key="3">
    <citation type="submission" date="2019-11" db="EMBL/GenBank/DDBJ databases">
        <title>A de novo genome assembly of a pear dwarfing rootstock.</title>
        <authorList>
            <person name="Wang F."/>
            <person name="Wang J."/>
            <person name="Li S."/>
            <person name="Zhang Y."/>
            <person name="Fang M."/>
            <person name="Ma L."/>
            <person name="Zhao Y."/>
            <person name="Jiang S."/>
        </authorList>
    </citation>
    <scope>NUCLEOTIDE SEQUENCE [LARGE SCALE GENOMIC DNA]</scope>
    <source>
        <strain evidence="4">S2</strain>
        <tissue evidence="4">Leaf</tissue>
    </source>
</reference>
<feature type="domain" description="Retrotransposon gag" evidence="3">
    <location>
        <begin position="329"/>
        <end position="420"/>
    </location>
</feature>
<accession>A0A5N5GJD2</accession>
<comment type="caution">
    <text evidence="4">The sequence shown here is derived from an EMBL/GenBank/DDBJ whole genome shotgun (WGS) entry which is preliminary data.</text>
</comment>
<evidence type="ECO:0000256" key="2">
    <source>
        <dbReference type="SAM" id="MobiDB-lite"/>
    </source>
</evidence>
<dbReference type="PANTHER" id="PTHR33223">
    <property type="entry name" value="CCHC-TYPE DOMAIN-CONTAINING PROTEIN"/>
    <property type="match status" value="1"/>
</dbReference>
<feature type="compositionally biased region" description="Basic residues" evidence="2">
    <location>
        <begin position="504"/>
        <end position="523"/>
    </location>
</feature>
<feature type="compositionally biased region" description="Polar residues" evidence="2">
    <location>
        <begin position="486"/>
        <end position="501"/>
    </location>
</feature>
<evidence type="ECO:0000313" key="4">
    <source>
        <dbReference type="EMBL" id="KAB2615458.1"/>
    </source>
</evidence>
<reference evidence="4 5" key="1">
    <citation type="submission" date="2019-09" db="EMBL/GenBank/DDBJ databases">
        <authorList>
            <person name="Ou C."/>
        </authorList>
    </citation>
    <scope>NUCLEOTIDE SEQUENCE [LARGE SCALE GENOMIC DNA]</scope>
    <source>
        <strain evidence="4">S2</strain>
        <tissue evidence="4">Leaf</tissue>
    </source>
</reference>
<feature type="region of interest" description="Disordered" evidence="2">
    <location>
        <begin position="486"/>
        <end position="530"/>
    </location>
</feature>
<keyword evidence="1" id="KW-0175">Coiled coil</keyword>
<dbReference type="OrthoDB" id="1748993at2759"/>
<feature type="coiled-coil region" evidence="1">
    <location>
        <begin position="102"/>
        <end position="136"/>
    </location>
</feature>
<evidence type="ECO:0000259" key="3">
    <source>
        <dbReference type="Pfam" id="PF03732"/>
    </source>
</evidence>
<protein>
    <recommendedName>
        <fullName evidence="3">Retrotransposon gag domain-containing protein</fullName>
    </recommendedName>
</protein>
<evidence type="ECO:0000256" key="1">
    <source>
        <dbReference type="SAM" id="Coils"/>
    </source>
</evidence>
<sequence length="725" mass="83320">MHTRIQETHNAKFIEDACIEDDSNLTKVTNLTLSVVPKSSPILCINIWRRLWESHLFLLSPALSSWFPPFAHFLSTRHPSPTWGVKGATTRRTTPPSDLAKVDELEAQNNKITIKNEILQEQYEKLFEILHEARHTQTHELITPGEVNHYLGAPQHEGSPAFNMDIPNGERVTYQEGSKAVYRDCRDFLRQHRENPIHISSKVNDPRVSEWFSPLPCPKPIEYEGTGDSGAFRQARPETFLLLRGDGDLRKNDPTVPDFTQDPLVLQLLEEVNKLKAERGSSTPPLQAKTKQKLGLQLYTGRENPIKHLNLFESTMAYRMHTDEERCLLFPSTLSGGALNWYCRLPPKVVDSFEELRKLFVSQHIFQTDRLHSAYDLYTIRQKPDESLRKYAGRFSHEYSHCIEADEKTALKAVTAGLRDCFFKYMINANTWKTYSEVMAQTYNHASAEARTYQRKLPTAILYQQMGSGSQIQPNEKTSTIQTTATLPSTLPNTSPSQHAYHSQGKRKKFHPHQSHFNKKSKGHNRDNQRYCHDNTRPQAVNVVGQTRVKNGPTSRYKTYTPLNATCTAIYPSIAHLIPKLRPKEPDFKSTKNTCMFCGYHEYNGHDGEKCITFRDHIQALAREGKIDQFLLHPPRDNRNQRQVNMIYSISGGTPISKSSNRAMKNNERTLKPGHQVFHMEDIRGGKYQKPNWDPICFYTEEERGIIYLHNDLLIVEAHIANFDE</sequence>
<gene>
    <name evidence="4" type="ORF">D8674_022046</name>
</gene>
<reference evidence="5" key="2">
    <citation type="submission" date="2019-10" db="EMBL/GenBank/DDBJ databases">
        <title>A de novo genome assembly of a pear dwarfing rootstock.</title>
        <authorList>
            <person name="Wang F."/>
            <person name="Wang J."/>
            <person name="Li S."/>
            <person name="Zhang Y."/>
            <person name="Fang M."/>
            <person name="Ma L."/>
            <person name="Zhao Y."/>
            <person name="Jiang S."/>
        </authorList>
    </citation>
    <scope>NUCLEOTIDE SEQUENCE [LARGE SCALE GENOMIC DNA]</scope>
</reference>
<dbReference type="AlphaFoldDB" id="A0A5N5GJD2"/>
<dbReference type="InterPro" id="IPR005162">
    <property type="entry name" value="Retrotrans_gag_dom"/>
</dbReference>
<dbReference type="Pfam" id="PF03732">
    <property type="entry name" value="Retrotrans_gag"/>
    <property type="match status" value="1"/>
</dbReference>
<keyword evidence="5" id="KW-1185">Reference proteome</keyword>
<dbReference type="PANTHER" id="PTHR33223:SF10">
    <property type="entry name" value="AMINOTRANSFERASE-LIKE PLANT MOBILE DOMAIN-CONTAINING PROTEIN"/>
    <property type="match status" value="1"/>
</dbReference>
<evidence type="ECO:0000313" key="5">
    <source>
        <dbReference type="Proteomes" id="UP000327157"/>
    </source>
</evidence>
<dbReference type="EMBL" id="SMOL01000402">
    <property type="protein sequence ID" value="KAB2615458.1"/>
    <property type="molecule type" value="Genomic_DNA"/>
</dbReference>
<proteinExistence type="predicted"/>
<name>A0A5N5GJD2_9ROSA</name>